<proteinExistence type="predicted"/>
<dbReference type="InterPro" id="IPR001223">
    <property type="entry name" value="Glyco_hydro18_cat"/>
</dbReference>
<feature type="transmembrane region" description="Helical" evidence="1">
    <location>
        <begin position="111"/>
        <end position="131"/>
    </location>
</feature>
<reference evidence="4" key="1">
    <citation type="journal article" date="2016" name="G3 (Bethesda)">
        <title>First Draft Assembly and Annotation of the Genome of a California Endemic Oak Quercus lobata Nee (Fagaceae).</title>
        <authorList>
            <person name="Sork V.L."/>
            <person name="Fitz-Gibbon S.T."/>
            <person name="Puiu D."/>
            <person name="Crepeau M."/>
            <person name="Gugger P.F."/>
            <person name="Sherman R."/>
            <person name="Stevens K."/>
            <person name="Langley C.H."/>
            <person name="Pellegrini M."/>
            <person name="Salzberg S.L."/>
        </authorList>
    </citation>
    <scope>NUCLEOTIDE SEQUENCE [LARGE SCALE GENOMIC DNA]</scope>
    <source>
        <strain evidence="4">cv. SW786</strain>
    </source>
</reference>
<evidence type="ECO:0000313" key="4">
    <source>
        <dbReference type="Proteomes" id="UP000594261"/>
    </source>
</evidence>
<sequence>MTWIGIWVHVLAYDYYTPKLSNYTGAHAALYDPSRQAHNTDYGIGAWIGRGLSASKLVLGLPFYGYAWRLKNPNDNAIGALATGPAAISTDGGAMCYKDIKGYVHRAGAAIMYNATYVVNLIGLALMMLKLSELRFLMPGRRSYLVTLCGKSHMMTIGYFLQQVGDAALLLYSISLL</sequence>
<dbReference type="Gramene" id="QL02p092048:mrna">
    <property type="protein sequence ID" value="QL02p092048:mrna:CDS:1"/>
    <property type="gene ID" value="QL02p092048"/>
</dbReference>
<dbReference type="InParanoid" id="A0A7N2L263"/>
<protein>
    <recommendedName>
        <fullName evidence="2">GH18 domain-containing protein</fullName>
    </recommendedName>
</protein>
<dbReference type="InterPro" id="IPR029070">
    <property type="entry name" value="Chitinase_insertion_sf"/>
</dbReference>
<dbReference type="Pfam" id="PF00704">
    <property type="entry name" value="Glyco_hydro_18"/>
    <property type="match status" value="1"/>
</dbReference>
<dbReference type="SUPFAM" id="SSF54556">
    <property type="entry name" value="Chitinase insertion domain"/>
    <property type="match status" value="1"/>
</dbReference>
<evidence type="ECO:0000256" key="1">
    <source>
        <dbReference type="SAM" id="Phobius"/>
    </source>
</evidence>
<keyword evidence="1" id="KW-1133">Transmembrane helix</keyword>
<dbReference type="Gene3D" id="3.20.20.80">
    <property type="entry name" value="Glycosidases"/>
    <property type="match status" value="1"/>
</dbReference>
<keyword evidence="4" id="KW-1185">Reference proteome</keyword>
<dbReference type="PANTHER" id="PTHR11177:SF362">
    <property type="entry name" value="CLASS V CHITINASE-LIKE"/>
    <property type="match status" value="1"/>
</dbReference>
<dbReference type="SUPFAM" id="SSF51445">
    <property type="entry name" value="(Trans)glycosidases"/>
    <property type="match status" value="1"/>
</dbReference>
<keyword evidence="1" id="KW-0472">Membrane</keyword>
<dbReference type="GO" id="GO:0005975">
    <property type="term" value="P:carbohydrate metabolic process"/>
    <property type="evidence" value="ECO:0007669"/>
    <property type="project" value="InterPro"/>
</dbReference>
<dbReference type="Proteomes" id="UP000594261">
    <property type="component" value="Chromosome 2"/>
</dbReference>
<dbReference type="GO" id="GO:0004568">
    <property type="term" value="F:chitinase activity"/>
    <property type="evidence" value="ECO:0007669"/>
    <property type="project" value="TreeGrafter"/>
</dbReference>
<dbReference type="PROSITE" id="PS51910">
    <property type="entry name" value="GH18_2"/>
    <property type="match status" value="1"/>
</dbReference>
<dbReference type="GO" id="GO:0005576">
    <property type="term" value="C:extracellular region"/>
    <property type="evidence" value="ECO:0007669"/>
    <property type="project" value="TreeGrafter"/>
</dbReference>
<keyword evidence="1" id="KW-0812">Transmembrane</keyword>
<dbReference type="PANTHER" id="PTHR11177">
    <property type="entry name" value="CHITINASE"/>
    <property type="match status" value="1"/>
</dbReference>
<dbReference type="EnsemblPlants" id="QL02p092048:mrna">
    <property type="protein sequence ID" value="QL02p092048:mrna:CDS:1"/>
    <property type="gene ID" value="QL02p092048"/>
</dbReference>
<evidence type="ECO:0000259" key="2">
    <source>
        <dbReference type="PROSITE" id="PS51910"/>
    </source>
</evidence>
<dbReference type="GO" id="GO:0008061">
    <property type="term" value="F:chitin binding"/>
    <property type="evidence" value="ECO:0007669"/>
    <property type="project" value="TreeGrafter"/>
</dbReference>
<reference evidence="3" key="2">
    <citation type="submission" date="2021-01" db="UniProtKB">
        <authorList>
            <consortium name="EnsemblPlants"/>
        </authorList>
    </citation>
    <scope>IDENTIFICATION</scope>
</reference>
<dbReference type="InterPro" id="IPR017853">
    <property type="entry name" value="GH"/>
</dbReference>
<dbReference type="AlphaFoldDB" id="A0A7N2L263"/>
<organism evidence="3 4">
    <name type="scientific">Quercus lobata</name>
    <name type="common">Valley oak</name>
    <dbReference type="NCBI Taxonomy" id="97700"/>
    <lineage>
        <taxon>Eukaryota</taxon>
        <taxon>Viridiplantae</taxon>
        <taxon>Streptophyta</taxon>
        <taxon>Embryophyta</taxon>
        <taxon>Tracheophyta</taxon>
        <taxon>Spermatophyta</taxon>
        <taxon>Magnoliopsida</taxon>
        <taxon>eudicotyledons</taxon>
        <taxon>Gunneridae</taxon>
        <taxon>Pentapetalae</taxon>
        <taxon>rosids</taxon>
        <taxon>fabids</taxon>
        <taxon>Fagales</taxon>
        <taxon>Fagaceae</taxon>
        <taxon>Quercus</taxon>
    </lineage>
</organism>
<dbReference type="GO" id="GO:0006032">
    <property type="term" value="P:chitin catabolic process"/>
    <property type="evidence" value="ECO:0007669"/>
    <property type="project" value="TreeGrafter"/>
</dbReference>
<feature type="domain" description="GH18" evidence="2">
    <location>
        <begin position="1"/>
        <end position="177"/>
    </location>
</feature>
<evidence type="ECO:0000313" key="3">
    <source>
        <dbReference type="EnsemblPlants" id="QL02p092048:mrna:CDS:1"/>
    </source>
</evidence>
<name>A0A7N2L263_QUELO</name>
<dbReference type="InterPro" id="IPR050314">
    <property type="entry name" value="Glycosyl_Hydrlase_18"/>
</dbReference>
<accession>A0A7N2L263</accession>